<dbReference type="Pfam" id="PF07496">
    <property type="entry name" value="zf-CW"/>
    <property type="match status" value="1"/>
</dbReference>
<feature type="domain" description="CW-type" evidence="10">
    <location>
        <begin position="82"/>
        <end position="137"/>
    </location>
</feature>
<dbReference type="EMBL" id="SDRB02004687">
    <property type="protein sequence ID" value="THG15482.1"/>
    <property type="molecule type" value="Genomic_DNA"/>
</dbReference>
<gene>
    <name evidence="11" type="ORF">TEA_020715</name>
</gene>
<evidence type="ECO:0008006" key="13">
    <source>
        <dbReference type="Google" id="ProtNLM"/>
    </source>
</evidence>
<evidence type="ECO:0000256" key="8">
    <source>
        <dbReference type="ARBA" id="ARBA00023242"/>
    </source>
</evidence>
<evidence type="ECO:0000256" key="3">
    <source>
        <dbReference type="ARBA" id="ARBA00022771"/>
    </source>
</evidence>
<accession>A0A4S4EHC6</accession>
<dbReference type="AlphaFoldDB" id="A0A4S4EHC6"/>
<dbReference type="SMART" id="SM00391">
    <property type="entry name" value="MBD"/>
    <property type="match status" value="1"/>
</dbReference>
<reference evidence="11 12" key="1">
    <citation type="journal article" date="2018" name="Proc. Natl. Acad. Sci. U.S.A.">
        <title>Draft genome sequence of Camellia sinensis var. sinensis provides insights into the evolution of the tea genome and tea quality.</title>
        <authorList>
            <person name="Wei C."/>
            <person name="Yang H."/>
            <person name="Wang S."/>
            <person name="Zhao J."/>
            <person name="Liu C."/>
            <person name="Gao L."/>
            <person name="Xia E."/>
            <person name="Lu Y."/>
            <person name="Tai Y."/>
            <person name="She G."/>
            <person name="Sun J."/>
            <person name="Cao H."/>
            <person name="Tong W."/>
            <person name="Gao Q."/>
            <person name="Li Y."/>
            <person name="Deng W."/>
            <person name="Jiang X."/>
            <person name="Wang W."/>
            <person name="Chen Q."/>
            <person name="Zhang S."/>
            <person name="Li H."/>
            <person name="Wu J."/>
            <person name="Wang P."/>
            <person name="Li P."/>
            <person name="Shi C."/>
            <person name="Zheng F."/>
            <person name="Jian J."/>
            <person name="Huang B."/>
            <person name="Shan D."/>
            <person name="Shi M."/>
            <person name="Fang C."/>
            <person name="Yue Y."/>
            <person name="Li F."/>
            <person name="Li D."/>
            <person name="Wei S."/>
            <person name="Han B."/>
            <person name="Jiang C."/>
            <person name="Yin Y."/>
            <person name="Xia T."/>
            <person name="Zhang Z."/>
            <person name="Bennetzen J.L."/>
            <person name="Zhao S."/>
            <person name="Wan X."/>
        </authorList>
    </citation>
    <scope>NUCLEOTIDE SEQUENCE [LARGE SCALE GENOMIC DNA]</scope>
    <source>
        <strain evidence="12">cv. Shuchazao</strain>
        <tissue evidence="11">Leaf</tissue>
    </source>
</reference>
<evidence type="ECO:0000313" key="11">
    <source>
        <dbReference type="EMBL" id="THG15482.1"/>
    </source>
</evidence>
<dbReference type="GO" id="GO:0008270">
    <property type="term" value="F:zinc ion binding"/>
    <property type="evidence" value="ECO:0007669"/>
    <property type="project" value="UniProtKB-KW"/>
</dbReference>
<evidence type="ECO:0000256" key="6">
    <source>
        <dbReference type="ARBA" id="ARBA00023125"/>
    </source>
</evidence>
<evidence type="ECO:0000256" key="5">
    <source>
        <dbReference type="ARBA" id="ARBA00023015"/>
    </source>
</evidence>
<keyword evidence="3" id="KW-0863">Zinc-finger</keyword>
<evidence type="ECO:0000256" key="1">
    <source>
        <dbReference type="ARBA" id="ARBA00004123"/>
    </source>
</evidence>
<dbReference type="SUPFAM" id="SSF54171">
    <property type="entry name" value="DNA-binding domain"/>
    <property type="match status" value="1"/>
</dbReference>
<dbReference type="InterPro" id="IPR001739">
    <property type="entry name" value="Methyl_CpG_DNA-bd"/>
</dbReference>
<evidence type="ECO:0000256" key="2">
    <source>
        <dbReference type="ARBA" id="ARBA00022723"/>
    </source>
</evidence>
<comment type="subcellular location">
    <subcellularLocation>
        <location evidence="1">Nucleus</location>
    </subcellularLocation>
</comment>
<dbReference type="InterPro" id="IPR011124">
    <property type="entry name" value="Znf_CW"/>
</dbReference>
<dbReference type="GO" id="GO:0005634">
    <property type="term" value="C:nucleus"/>
    <property type="evidence" value="ECO:0007669"/>
    <property type="project" value="UniProtKB-SubCell"/>
</dbReference>
<keyword evidence="7" id="KW-0804">Transcription</keyword>
<dbReference type="Pfam" id="PF01429">
    <property type="entry name" value="MBD"/>
    <property type="match status" value="1"/>
</dbReference>
<feature type="domain" description="MBD" evidence="9">
    <location>
        <begin position="143"/>
        <end position="213"/>
    </location>
</feature>
<dbReference type="Proteomes" id="UP000306102">
    <property type="component" value="Unassembled WGS sequence"/>
</dbReference>
<sequence>MVHSINENALTNGCVDEEFQRVGLHCCGLEDCSNTALALLLCLRSLSQCVVLESLYRASEHGGDHFCLILANGLTMKRQPQNAKVSVYAAQCGECFKWREIPTQEEFEDIRSRFIEDPFFCNKKANVSCDDPADIEYDATRIWAIDKPNLPKTPPGFQRELVLRRDFSKMDTYYVTPSGRKEKALSGIASFLEANPEYNGISVSDFSFTTPKLMSDTIPDYVERKVSGSGNKKMKALRQGDDDV</sequence>
<name>A0A4S4EHC6_CAMSN</name>
<dbReference type="InterPro" id="IPR016177">
    <property type="entry name" value="DNA-bd_dom_sf"/>
</dbReference>
<keyword evidence="6" id="KW-0238">DNA-binding</keyword>
<dbReference type="GO" id="GO:0003677">
    <property type="term" value="F:DNA binding"/>
    <property type="evidence" value="ECO:0007669"/>
    <property type="project" value="UniProtKB-KW"/>
</dbReference>
<keyword evidence="8" id="KW-0539">Nucleus</keyword>
<evidence type="ECO:0000256" key="4">
    <source>
        <dbReference type="ARBA" id="ARBA00022833"/>
    </source>
</evidence>
<comment type="caution">
    <text evidence="11">The sequence shown here is derived from an EMBL/GenBank/DDBJ whole genome shotgun (WGS) entry which is preliminary data.</text>
</comment>
<dbReference type="Gene3D" id="3.30.890.10">
    <property type="entry name" value="Methyl-cpg-binding Protein 2, Chain A"/>
    <property type="match status" value="1"/>
</dbReference>
<evidence type="ECO:0000313" key="12">
    <source>
        <dbReference type="Proteomes" id="UP000306102"/>
    </source>
</evidence>
<dbReference type="PANTHER" id="PTHR12396">
    <property type="entry name" value="METHYL-CPG BINDING PROTEIN, MBD"/>
    <property type="match status" value="1"/>
</dbReference>
<dbReference type="CDD" id="cd01396">
    <property type="entry name" value="MeCP2_MBD"/>
    <property type="match status" value="1"/>
</dbReference>
<dbReference type="PROSITE" id="PS51050">
    <property type="entry name" value="ZF_CW"/>
    <property type="match status" value="1"/>
</dbReference>
<dbReference type="PANTHER" id="PTHR12396:SF10">
    <property type="entry name" value="METHYL-CPG-BINDING DOMAIN-CONTAINING PROTEIN 1-RELATED"/>
    <property type="match status" value="1"/>
</dbReference>
<dbReference type="PROSITE" id="PS50982">
    <property type="entry name" value="MBD"/>
    <property type="match status" value="1"/>
</dbReference>
<keyword evidence="12" id="KW-1185">Reference proteome</keyword>
<evidence type="ECO:0000259" key="10">
    <source>
        <dbReference type="PROSITE" id="PS51050"/>
    </source>
</evidence>
<protein>
    <recommendedName>
        <fullName evidence="13">MBD domain-containing protein</fullName>
    </recommendedName>
</protein>
<evidence type="ECO:0000256" key="7">
    <source>
        <dbReference type="ARBA" id="ARBA00023163"/>
    </source>
</evidence>
<organism evidence="11 12">
    <name type="scientific">Camellia sinensis var. sinensis</name>
    <name type="common">China tea</name>
    <dbReference type="NCBI Taxonomy" id="542762"/>
    <lineage>
        <taxon>Eukaryota</taxon>
        <taxon>Viridiplantae</taxon>
        <taxon>Streptophyta</taxon>
        <taxon>Embryophyta</taxon>
        <taxon>Tracheophyta</taxon>
        <taxon>Spermatophyta</taxon>
        <taxon>Magnoliopsida</taxon>
        <taxon>eudicotyledons</taxon>
        <taxon>Gunneridae</taxon>
        <taxon>Pentapetalae</taxon>
        <taxon>asterids</taxon>
        <taxon>Ericales</taxon>
        <taxon>Theaceae</taxon>
        <taxon>Camellia</taxon>
    </lineage>
</organism>
<dbReference type="Gene3D" id="3.30.40.100">
    <property type="match status" value="1"/>
</dbReference>
<keyword evidence="2" id="KW-0479">Metal-binding</keyword>
<proteinExistence type="predicted"/>
<dbReference type="STRING" id="542762.A0A4S4EHC6"/>
<keyword evidence="4" id="KW-0862">Zinc</keyword>
<evidence type="ECO:0000259" key="9">
    <source>
        <dbReference type="PROSITE" id="PS50982"/>
    </source>
</evidence>
<keyword evidence="5" id="KW-0805">Transcription regulation</keyword>